<dbReference type="Pfam" id="PF13573">
    <property type="entry name" value="SprB"/>
    <property type="match status" value="5"/>
</dbReference>
<organism evidence="1 2">
    <name type="scientific">Arenibacter algicola</name>
    <dbReference type="NCBI Taxonomy" id="616991"/>
    <lineage>
        <taxon>Bacteria</taxon>
        <taxon>Pseudomonadati</taxon>
        <taxon>Bacteroidota</taxon>
        <taxon>Flavobacteriia</taxon>
        <taxon>Flavobacteriales</taxon>
        <taxon>Flavobacteriaceae</taxon>
        <taxon>Arenibacter</taxon>
    </lineage>
</organism>
<evidence type="ECO:0000313" key="2">
    <source>
        <dbReference type="Proteomes" id="UP000204551"/>
    </source>
</evidence>
<protein>
    <submittedName>
        <fullName evidence="1">SprB repeat protein</fullName>
    </submittedName>
</protein>
<sequence length="2813" mass="295645">MLPKKPRYIYYALLLLALSIVFSALKANSIVYELIADVSSAVENINAIEIVVEQPQENNFLESSRINTNEEVAIDVTSSPMMFATIINGANEQVTCTNDGSTLAKFFLCGTGDDRTVSVSGSGTITWQKLSSSCVFVGTDTCPVKDNSCYGPAVTSATYFLDASDPSVAGEYRVRVGSGAFYYFRVSSNPLNPQLSTQDIICGNPGRVEVTNVPAGYEYSLNSAAGPYQDNPYFDIFTPGNYQVYTRLKNASPSACVFPSQTVTINEVDMTVDVSMVDIICSGDKGSISINISGVPGFYSYRLIRNGATMNTFGPNGSNTHTFNNLGAGTYSVSVQAGSSCTQTISTINGNPITIGAGLVPVDATAFATDSFGCGATSVDITIDASGGTGPYQYNVNGGAFGGSFATSTTHTVSSPGTYNIVVRDANGCTKNAAVDVENIPPPVYNISSIDANCGGSNNGSISVNVTNSNGYNLEYSINNGGTFQNSNVFSNLAPGNYNVVIRYQQDTFSCTTPAVSRTIGTPSTILGNANATQTPTCLNESGGQITFSGVSGGVGPYEYSIGSGFILNNTVFNGISGGTYSPQIRDANGCVSTLPAIVFSPLNKPTDIDFTVSSIDCATGTASVSLTVTGGAAISAYEIIAPTSVNNGGSNTFTGLGLGSYTFRVTDSAGCNYTESFAITDISSIGVTSQLLTNVTCFGDSDGAGRFIVDGFNGTYSYQIDANPVVTGQTSSIVSVGGLSAGSYTITVTDEDTNCVDTATLTIAEPSAALTISPIWTDMSCQNNNRGAVNGNASGGWGGFQYTLTRPNGTTAGPRSNPNFTGLTDDTGPYTISVVDGGGCTASASYTFTSLTAPTLVLDTGASDFCFDSSNATTMVVNASGGDGNYEYRIDNGPWVAGGASASFGGLTPGNHTVQVRDGNNCMDDVVRNIRPQTTSTVSIQKELTCSLVPGAGDADIRVNIGNGNPPYANYAVNINGGGYGLTTPIAGSSFVYTTPSPGTYQFQITDGNGCVVETNVVTISPTDVIVATADVTDPRCDDPNTGVVRLIPDTTVGVAPYAYSIDGLAYTNQAVYGNLSPGNYTYYVRDSRGCFIDVDFTVGPPDPGVDATVVPNDATCAAGVVEGSIDVTGNVNGVAPYTYTLLDVNGNVVGPVVNTASDTHSFTNLPEGEYTVITRDASGCEDRDAVTLGHTGLTITPVPPPLPASCDPSADGFTYTVNIAGGSGEYDIRVLGDPSGFFSMASGATSHTFSYAANGIIYGVAYTVEVLDRVTGCIYQQEIPPVSGPLPGFIATASATSSSCDVSGNGIFYYEVEEYSGTQLEITVINVTTGAIVAPATIIAVPAYVAGTPYTGQITNLPPGNYRVLVEDVPAGCTTSAQAIIAQDIPTISVDSNTNANCNDPLGHLVIRGVGGTGPYQYSVVPTTTAVGAYSATTDYDLSPGDYDVYVQDASGCSSFTTVTILEDPGVSTPTIDVTNQCFVVASYNVEVTGPVNSGPAPETTFQYDMGSGFQDSPFFTVPNPGTYTMTVRDGNGCTATNTFEVFDFFSITASATAEPSCNNADGTITVVTSGGSGDFDYVLDDGINPTTFQANNPVFTGLVPGNYTITVTDRSSNTTPLCEDTAVVEIITVDQPIIDTVTVEDISCFGSADGSISVDLVAASATDGPFVYNLYDSGGALVTSQADAIFDNLTPDNYEVEVVSSRGCSSPRVPANIIEPTALMGAATAPPFTCNPSSNTFNTTTITAYADDNLDGTGNLTGTGPYTYSINDGTPVFDGTNFQSSNTFEIIDNGGPQTIIVTIRDNNGCEITDTVNLAPPTGLTFSFNELTPITCDASGSGVMASTVEIIIDQGPGNYGVEILPLGSQPERLTSGADRIVWDLDTPGDYIFAVRDIANGGCLFVTPTYNVPDYNLIEAVINEVKPVTCFNGSDGEISIEVNNYTGVYNYEVFSRDAAGVETTTGVTGSFDTANPINTPEIIVGVPAGNLLVRVEAVDSPFCDTVSNTTTVHGPDRPLDPSPAQTADVTCFIPGRGEITVSGDGGWGGYEYQLEMETAPGVYLMIASFSTNNVFSDLISGTYRVGIRDSGGCVVMEDFIINPPVPIAADIRIVQPLLCPGSNDGIIEAYNISGGEDINGDGEEYLFQLNRLDTSGNILNTSGLQESAVFPNLPTGNYTIVVYDGWGCSFTTLPVFIQDPLPVDADLVETLAPGCGDEGRMELTIANPIAGMEYFYRRSGTTDPFVSFGGIGVVTVEIIIPDVNLNPGPYQFDVQNGNGCPEQKSNEINLDPALPLVIALDLVDANIKCSGQPTGIVRSEAFGGVGNYIYTLVNNILDSGTPGVPRLPIATDIVRGPQSSGIFRDLPPGSYYVYATSLGCTAISGEILITPKDPLILDRLEMVPVSCYGDVDGQVIIEASGGTGKIRFSISDTLSEFFEGEDPSNPNSFTFTDLPPGTYEIIVQDELGCNILQEVTITEPEELIVANVDTTPETCIMASDGSAQLTMMGGTPFVDTLSGAEYYETRIIGPNSIGDEVFERNDALFFDNLMGGETYVVFIRDSMGCETNAVIPIMIGVDLSAEPIVEYGCEGIFPNSTVTIRMTDSSLMSRLLFSLDVDDMTLANTQTTFGDLAAGDHTVYIYHENGCATSVDFSVDAYEPLTLTAIKTGPNEVTATATGGFGDYEYFFQGDSYGTVNVFLSNQDTNVEVRVVDRMGCEAMISIPFKFTGMLEIPNFFTPNGDNMNDEWYPGNRDYFPNIEVKIYDRYGRVVAILDQVSGWDGNYDGKAVPSGDYWYEVNANDEDKQQFMGHFTLYR</sequence>
<dbReference type="Proteomes" id="UP000204551">
    <property type="component" value="Chromosome"/>
</dbReference>
<accession>A0A221UZQ5</accession>
<reference evidence="1 2" key="1">
    <citation type="submission" date="2017-07" db="EMBL/GenBank/DDBJ databases">
        <title>Genome Sequence of Arenibacter algicola Strain SMS7 Isolated from a culture of the Diatom Skeletonema marinoi.</title>
        <authorList>
            <person name="Topel M."/>
            <person name="Pinder M.I.M."/>
            <person name="Johansson O.N."/>
            <person name="Kourtchenko O."/>
            <person name="Godhe A."/>
            <person name="Clarke A.K."/>
        </authorList>
    </citation>
    <scope>NUCLEOTIDE SEQUENCE [LARGE SCALE GENOMIC DNA]</scope>
    <source>
        <strain evidence="1 2">SMS7</strain>
    </source>
</reference>
<proteinExistence type="predicted"/>
<dbReference type="InterPro" id="IPR026341">
    <property type="entry name" value="T9SS_type_B"/>
</dbReference>
<evidence type="ECO:0000313" key="1">
    <source>
        <dbReference type="EMBL" id="ASO06835.1"/>
    </source>
</evidence>
<dbReference type="Pfam" id="PF13585">
    <property type="entry name" value="CHU_C"/>
    <property type="match status" value="1"/>
</dbReference>
<gene>
    <name evidence="1" type="ORF">AREALGSMS7_03410</name>
</gene>
<dbReference type="NCBIfam" id="TIGR04131">
    <property type="entry name" value="Bac_Flav_CTERM"/>
    <property type="match status" value="1"/>
</dbReference>
<dbReference type="eggNOG" id="COG2373">
    <property type="taxonomic scope" value="Bacteria"/>
</dbReference>
<name>A0A221UZQ5_9FLAO</name>
<dbReference type="eggNOG" id="COG3291">
    <property type="taxonomic scope" value="Bacteria"/>
</dbReference>
<dbReference type="STRING" id="616991.GCA_000733925_01733"/>
<dbReference type="InterPro" id="IPR025667">
    <property type="entry name" value="SprB_repeat"/>
</dbReference>
<dbReference type="KEGG" id="aalg:AREALGSMS7_03410"/>
<dbReference type="RefSeq" id="WP_093979226.1">
    <property type="nucleotide sequence ID" value="NZ_CP022515.1"/>
</dbReference>
<dbReference type="EMBL" id="CP022515">
    <property type="protein sequence ID" value="ASO06835.1"/>
    <property type="molecule type" value="Genomic_DNA"/>
</dbReference>